<dbReference type="EMBL" id="BKCJ010001685">
    <property type="protein sequence ID" value="GEU43270.1"/>
    <property type="molecule type" value="Genomic_DNA"/>
</dbReference>
<dbReference type="InterPro" id="IPR001584">
    <property type="entry name" value="Integrase_cat-core"/>
</dbReference>
<dbReference type="InterPro" id="IPR012337">
    <property type="entry name" value="RNaseH-like_sf"/>
</dbReference>
<organism evidence="4">
    <name type="scientific">Tanacetum cinerariifolium</name>
    <name type="common">Dalmatian daisy</name>
    <name type="synonym">Chrysanthemum cinerariifolium</name>
    <dbReference type="NCBI Taxonomy" id="118510"/>
    <lineage>
        <taxon>Eukaryota</taxon>
        <taxon>Viridiplantae</taxon>
        <taxon>Streptophyta</taxon>
        <taxon>Embryophyta</taxon>
        <taxon>Tracheophyta</taxon>
        <taxon>Spermatophyta</taxon>
        <taxon>Magnoliopsida</taxon>
        <taxon>eudicotyledons</taxon>
        <taxon>Gunneridae</taxon>
        <taxon>Pentapetalae</taxon>
        <taxon>asterids</taxon>
        <taxon>campanulids</taxon>
        <taxon>Asterales</taxon>
        <taxon>Asteraceae</taxon>
        <taxon>Asteroideae</taxon>
        <taxon>Anthemideae</taxon>
        <taxon>Anthemidinae</taxon>
        <taxon>Tanacetum</taxon>
    </lineage>
</organism>
<proteinExistence type="predicted"/>
<name>A0A6L2K347_TANCI</name>
<dbReference type="GO" id="GO:0003676">
    <property type="term" value="F:nucleic acid binding"/>
    <property type="evidence" value="ECO:0007669"/>
    <property type="project" value="InterPro"/>
</dbReference>
<dbReference type="Pfam" id="PF07727">
    <property type="entry name" value="RVT_2"/>
    <property type="match status" value="1"/>
</dbReference>
<dbReference type="InterPro" id="IPR036397">
    <property type="entry name" value="RNaseH_sf"/>
</dbReference>
<dbReference type="AlphaFoldDB" id="A0A6L2K347"/>
<dbReference type="InterPro" id="IPR013103">
    <property type="entry name" value="RVT_2"/>
</dbReference>
<dbReference type="GO" id="GO:0016787">
    <property type="term" value="F:hydrolase activity"/>
    <property type="evidence" value="ECO:0007669"/>
    <property type="project" value="UniProtKB-KW"/>
</dbReference>
<evidence type="ECO:0000259" key="3">
    <source>
        <dbReference type="PROSITE" id="PS50994"/>
    </source>
</evidence>
<evidence type="ECO:0000256" key="1">
    <source>
        <dbReference type="ARBA" id="ARBA00022723"/>
    </source>
</evidence>
<dbReference type="PROSITE" id="PS50994">
    <property type="entry name" value="INTEGRASE"/>
    <property type="match status" value="1"/>
</dbReference>
<evidence type="ECO:0000256" key="2">
    <source>
        <dbReference type="ARBA" id="ARBA00022801"/>
    </source>
</evidence>
<dbReference type="SUPFAM" id="SSF53098">
    <property type="entry name" value="Ribonuclease H-like"/>
    <property type="match status" value="1"/>
</dbReference>
<dbReference type="PANTHER" id="PTHR42648">
    <property type="entry name" value="TRANSPOSASE, PUTATIVE-RELATED"/>
    <property type="match status" value="1"/>
</dbReference>
<dbReference type="Gene3D" id="3.30.420.10">
    <property type="entry name" value="Ribonuclease H-like superfamily/Ribonuclease H"/>
    <property type="match status" value="1"/>
</dbReference>
<dbReference type="GO" id="GO:0015074">
    <property type="term" value="P:DNA integration"/>
    <property type="evidence" value="ECO:0007669"/>
    <property type="project" value="InterPro"/>
</dbReference>
<dbReference type="PANTHER" id="PTHR42648:SF32">
    <property type="entry name" value="RIBONUCLEASE H-LIKE DOMAIN, GAG-PRE-INTEGRASE DOMAIN PROTEIN-RELATED"/>
    <property type="match status" value="1"/>
</dbReference>
<keyword evidence="2" id="KW-0378">Hydrolase</keyword>
<keyword evidence="1" id="KW-0479">Metal-binding</keyword>
<reference evidence="4" key="1">
    <citation type="journal article" date="2019" name="Sci. Rep.">
        <title>Draft genome of Tanacetum cinerariifolium, the natural source of mosquito coil.</title>
        <authorList>
            <person name="Yamashiro T."/>
            <person name="Shiraishi A."/>
            <person name="Satake H."/>
            <person name="Nakayama K."/>
        </authorList>
    </citation>
    <scope>NUCLEOTIDE SEQUENCE</scope>
</reference>
<protein>
    <recommendedName>
        <fullName evidence="3">Integrase catalytic domain-containing protein</fullName>
    </recommendedName>
</protein>
<sequence length="403" mass="46139">MELWVELKRMYEPDPEDQLWTLTQNFMHAPVEWKLYDLSGVHHVTAKDKEIFMLVEKDYPLIKGLALVMISYKLQVCVDDIIFGSTNKDLCKAFEKLMKDKFQKGSTGKLTFFLGLQVKQKQDGIYISHDKYIAKILRRFGLTDRKSASTPIDTEKPLLEDPDGEDVDVHTYRSMIGSLMYLNSSRTDIMFAVYTCAHFQVTPKASHLHAVKRIFRLGHVNFKTINKLVKGNLIRRLPSKVFTNENSCVACKKGKQHRASCKSKTDETASVLKTFIVGLENLLSLKVKIIRCDNGTEFKNTDLNQFCGLKGIKREFNVPRTPQQNGIVERKNKTLIEAVRTLLADSLLPIPFWVQAINTACYVQNRVLVTKPHNKTPYELLHGRFPCIGFMRPFGCPVTLFPC</sequence>
<accession>A0A6L2K347</accession>
<evidence type="ECO:0000313" key="4">
    <source>
        <dbReference type="EMBL" id="GEU43270.1"/>
    </source>
</evidence>
<gene>
    <name evidence="4" type="ORF">Tci_015248</name>
</gene>
<dbReference type="GO" id="GO:0046872">
    <property type="term" value="F:metal ion binding"/>
    <property type="evidence" value="ECO:0007669"/>
    <property type="project" value="UniProtKB-KW"/>
</dbReference>
<dbReference type="InterPro" id="IPR025724">
    <property type="entry name" value="GAG-pre-integrase_dom"/>
</dbReference>
<dbReference type="InterPro" id="IPR039537">
    <property type="entry name" value="Retrotran_Ty1/copia-like"/>
</dbReference>
<comment type="caution">
    <text evidence="4">The sequence shown here is derived from an EMBL/GenBank/DDBJ whole genome shotgun (WGS) entry which is preliminary data.</text>
</comment>
<dbReference type="Pfam" id="PF13976">
    <property type="entry name" value="gag_pre-integrs"/>
    <property type="match status" value="1"/>
</dbReference>
<feature type="domain" description="Integrase catalytic" evidence="3">
    <location>
        <begin position="288"/>
        <end position="385"/>
    </location>
</feature>